<evidence type="ECO:0000256" key="1">
    <source>
        <dbReference type="SAM" id="Phobius"/>
    </source>
</evidence>
<name>A0A072TDZ4_MEDTR</name>
<evidence type="ECO:0000313" key="2">
    <source>
        <dbReference type="EMBL" id="KEH15431.1"/>
    </source>
</evidence>
<organism evidence="2 4">
    <name type="scientific">Medicago truncatula</name>
    <name type="common">Barrel medic</name>
    <name type="synonym">Medicago tribuloides</name>
    <dbReference type="NCBI Taxonomy" id="3880"/>
    <lineage>
        <taxon>Eukaryota</taxon>
        <taxon>Viridiplantae</taxon>
        <taxon>Streptophyta</taxon>
        <taxon>Embryophyta</taxon>
        <taxon>Tracheophyta</taxon>
        <taxon>Spermatophyta</taxon>
        <taxon>Magnoliopsida</taxon>
        <taxon>eudicotyledons</taxon>
        <taxon>Gunneridae</taxon>
        <taxon>Pentapetalae</taxon>
        <taxon>rosids</taxon>
        <taxon>fabids</taxon>
        <taxon>Fabales</taxon>
        <taxon>Fabaceae</taxon>
        <taxon>Papilionoideae</taxon>
        <taxon>50 kb inversion clade</taxon>
        <taxon>NPAAA clade</taxon>
        <taxon>Hologalegina</taxon>
        <taxon>IRL clade</taxon>
        <taxon>Trifolieae</taxon>
        <taxon>Medicago</taxon>
    </lineage>
</organism>
<keyword evidence="1 2" id="KW-0812">Transmembrane</keyword>
<feature type="transmembrane region" description="Helical" evidence="1">
    <location>
        <begin position="40"/>
        <end position="59"/>
    </location>
</feature>
<accession>A0A072TDZ4</accession>
<evidence type="ECO:0000313" key="3">
    <source>
        <dbReference type="EnsemblPlants" id="KEH15431"/>
    </source>
</evidence>
<keyword evidence="1" id="KW-1133">Transmembrane helix</keyword>
<proteinExistence type="predicted"/>
<dbReference type="Proteomes" id="UP000002051">
    <property type="component" value="Unassembled WGS sequence"/>
</dbReference>
<reference evidence="3" key="3">
    <citation type="submission" date="2015-06" db="UniProtKB">
        <authorList>
            <consortium name="EnsemblPlants"/>
        </authorList>
    </citation>
    <scope>IDENTIFICATION</scope>
    <source>
        <strain evidence="3">cv. Jemalong A17</strain>
    </source>
</reference>
<evidence type="ECO:0000313" key="4">
    <source>
        <dbReference type="Proteomes" id="UP000002051"/>
    </source>
</evidence>
<dbReference type="HOGENOM" id="CLU_1002461_0_0_1"/>
<keyword evidence="4" id="KW-1185">Reference proteome</keyword>
<protein>
    <submittedName>
        <fullName evidence="2">Transmembrane protein, putative</fullName>
    </submittedName>
</protein>
<gene>
    <name evidence="2" type="ORF">MTR_1062s0010</name>
</gene>
<sequence>MTILAASPRNAKTAAILFVLGIGAYFYLRTILDHANQGDSTPLMYLIASGLPFSVYWAIQMTRRLHKARSTRGVTACDRLRARNRLIGECASTIAVIGTTFSLVSAYQSFDTANASAHEHVWFMALPIVQQATSPQFCNANIYLRDRLCPEMMQSMSDLGNLYFGIKRKGGNETSADALIEDLTIKSQVLGRHLPGGLAVRLSDAIDRLQRTVPNELAHHFVAIVVYELVWAAAVIAAAHKLSVAAYDARVRFRFGQRARKIWRDTRKMLRFDREQVN</sequence>
<reference evidence="2 4" key="2">
    <citation type="journal article" date="2014" name="BMC Genomics">
        <title>An improved genome release (version Mt4.0) for the model legume Medicago truncatula.</title>
        <authorList>
            <person name="Tang H."/>
            <person name="Krishnakumar V."/>
            <person name="Bidwell S."/>
            <person name="Rosen B."/>
            <person name="Chan A."/>
            <person name="Zhou S."/>
            <person name="Gentzbittel L."/>
            <person name="Childs K.L."/>
            <person name="Yandell M."/>
            <person name="Gundlach H."/>
            <person name="Mayer K.F."/>
            <person name="Schwartz D.C."/>
            <person name="Town C.D."/>
        </authorList>
    </citation>
    <scope>GENOME REANNOTATION</scope>
    <source>
        <strain evidence="2">A17</strain>
        <strain evidence="3 4">cv. Jemalong A17</strain>
    </source>
</reference>
<feature type="transmembrane region" description="Helical" evidence="1">
    <location>
        <begin position="12"/>
        <end position="28"/>
    </location>
</feature>
<keyword evidence="1" id="KW-0472">Membrane</keyword>
<dbReference type="EnsemblPlants" id="KEH15431">
    <property type="protein sequence ID" value="KEH15431"/>
    <property type="gene ID" value="MTR_1062s0010"/>
</dbReference>
<dbReference type="EMBL" id="KL403786">
    <property type="protein sequence ID" value="KEH15431.1"/>
    <property type="molecule type" value="Genomic_DNA"/>
</dbReference>
<reference evidence="2 4" key="1">
    <citation type="journal article" date="2011" name="Nature">
        <title>The Medicago genome provides insight into the evolution of rhizobial symbioses.</title>
        <authorList>
            <person name="Young N.D."/>
            <person name="Debelle F."/>
            <person name="Oldroyd G.E."/>
            <person name="Geurts R."/>
            <person name="Cannon S.B."/>
            <person name="Udvardi M.K."/>
            <person name="Benedito V.A."/>
            <person name="Mayer K.F."/>
            <person name="Gouzy J."/>
            <person name="Schoof H."/>
            <person name="Van de Peer Y."/>
            <person name="Proost S."/>
            <person name="Cook D.R."/>
            <person name="Meyers B.C."/>
            <person name="Spannagl M."/>
            <person name="Cheung F."/>
            <person name="De Mita S."/>
            <person name="Krishnakumar V."/>
            <person name="Gundlach H."/>
            <person name="Zhou S."/>
            <person name="Mudge J."/>
            <person name="Bharti A.K."/>
            <person name="Murray J.D."/>
            <person name="Naoumkina M.A."/>
            <person name="Rosen B."/>
            <person name="Silverstein K.A."/>
            <person name="Tang H."/>
            <person name="Rombauts S."/>
            <person name="Zhao P.X."/>
            <person name="Zhou P."/>
            <person name="Barbe V."/>
            <person name="Bardou P."/>
            <person name="Bechner M."/>
            <person name="Bellec A."/>
            <person name="Berger A."/>
            <person name="Berges H."/>
            <person name="Bidwell S."/>
            <person name="Bisseling T."/>
            <person name="Choisne N."/>
            <person name="Couloux A."/>
            <person name="Denny R."/>
            <person name="Deshpande S."/>
            <person name="Dai X."/>
            <person name="Doyle J.J."/>
            <person name="Dudez A.M."/>
            <person name="Farmer A.D."/>
            <person name="Fouteau S."/>
            <person name="Franken C."/>
            <person name="Gibelin C."/>
            <person name="Gish J."/>
            <person name="Goldstein S."/>
            <person name="Gonzalez A.J."/>
            <person name="Green P.J."/>
            <person name="Hallab A."/>
            <person name="Hartog M."/>
            <person name="Hua A."/>
            <person name="Humphray S.J."/>
            <person name="Jeong D.H."/>
            <person name="Jing Y."/>
            <person name="Jocker A."/>
            <person name="Kenton S.M."/>
            <person name="Kim D.J."/>
            <person name="Klee K."/>
            <person name="Lai H."/>
            <person name="Lang C."/>
            <person name="Lin S."/>
            <person name="Macmil S.L."/>
            <person name="Magdelenat G."/>
            <person name="Matthews L."/>
            <person name="McCorrison J."/>
            <person name="Monaghan E.L."/>
            <person name="Mun J.H."/>
            <person name="Najar F.Z."/>
            <person name="Nicholson C."/>
            <person name="Noirot C."/>
            <person name="O'Bleness M."/>
            <person name="Paule C.R."/>
            <person name="Poulain J."/>
            <person name="Prion F."/>
            <person name="Qin B."/>
            <person name="Qu C."/>
            <person name="Retzel E.F."/>
            <person name="Riddle C."/>
            <person name="Sallet E."/>
            <person name="Samain S."/>
            <person name="Samson N."/>
            <person name="Sanders I."/>
            <person name="Saurat O."/>
            <person name="Scarpelli C."/>
            <person name="Schiex T."/>
            <person name="Segurens B."/>
            <person name="Severin A.J."/>
            <person name="Sherrier D.J."/>
            <person name="Shi R."/>
            <person name="Sims S."/>
            <person name="Singer S.R."/>
            <person name="Sinharoy S."/>
            <person name="Sterck L."/>
            <person name="Viollet A."/>
            <person name="Wang B.B."/>
            <person name="Wang K."/>
            <person name="Wang M."/>
            <person name="Wang X."/>
            <person name="Warfsmann J."/>
            <person name="Weissenbach J."/>
            <person name="White D.D."/>
            <person name="White J.D."/>
            <person name="Wiley G.B."/>
            <person name="Wincker P."/>
            <person name="Xing Y."/>
            <person name="Yang L."/>
            <person name="Yao Z."/>
            <person name="Ying F."/>
            <person name="Zhai J."/>
            <person name="Zhou L."/>
            <person name="Zuber A."/>
            <person name="Denarie J."/>
            <person name="Dixon R.A."/>
            <person name="May G.D."/>
            <person name="Schwartz D.C."/>
            <person name="Rogers J."/>
            <person name="Quetier F."/>
            <person name="Town C.D."/>
            <person name="Roe B.A."/>
        </authorList>
    </citation>
    <scope>NUCLEOTIDE SEQUENCE [LARGE SCALE GENOMIC DNA]</scope>
    <source>
        <strain evidence="2">A17</strain>
        <strain evidence="3 4">cv. Jemalong A17</strain>
    </source>
</reference>
<dbReference type="AlphaFoldDB" id="A0A072TDZ4"/>